<proteinExistence type="predicted"/>
<dbReference type="EMBL" id="WMBC01000007">
    <property type="protein sequence ID" value="MTD61590.1"/>
    <property type="molecule type" value="Genomic_DNA"/>
</dbReference>
<name>A0A844GLL4_9FIRM</name>
<dbReference type="Pfam" id="PF22564">
    <property type="entry name" value="HAAS"/>
    <property type="match status" value="1"/>
</dbReference>
<comment type="caution">
    <text evidence="2">The sequence shown here is derived from an EMBL/GenBank/DDBJ whole genome shotgun (WGS) entry which is preliminary data.</text>
</comment>
<evidence type="ECO:0000313" key="2">
    <source>
        <dbReference type="EMBL" id="MTD61590.1"/>
    </source>
</evidence>
<keyword evidence="1" id="KW-0472">Membrane</keyword>
<organism evidence="2 3">
    <name type="scientific">Blautia luti DSM 14534 = JCM 17040</name>
    <dbReference type="NCBI Taxonomy" id="649762"/>
    <lineage>
        <taxon>Bacteria</taxon>
        <taxon>Bacillati</taxon>
        <taxon>Bacillota</taxon>
        <taxon>Clostridia</taxon>
        <taxon>Lachnospirales</taxon>
        <taxon>Lachnospiraceae</taxon>
        <taxon>Blautia</taxon>
    </lineage>
</organism>
<evidence type="ECO:0000256" key="1">
    <source>
        <dbReference type="SAM" id="Phobius"/>
    </source>
</evidence>
<sequence>MNRTEFLTILRNQLAGQMQEGKAEAHIRYYEDYIQSQVRKGRTEEDVLGELGDPRLIAKTLIETEDSQPQAGYGQYSSYGSGVEESVQPEKRWKKILDLSTWQGKAVVIVGAVLAMILILLVIGAVLPFFIVLTIVLSILSWIKKRTN</sequence>
<reference evidence="2 3" key="1">
    <citation type="submission" date="2019-11" db="EMBL/GenBank/DDBJ databases">
        <title>Draft genome sequence of Blautia luti DSM 14534T, isolated from human stool.</title>
        <authorList>
            <person name="Ortiz R."/>
            <person name="Melis-Arcos F."/>
            <person name="Covarrubias P."/>
            <person name="Cardenas J.P."/>
            <person name="Perez-Donoso J."/>
            <person name="Almonacid D."/>
        </authorList>
    </citation>
    <scope>NUCLEOTIDE SEQUENCE [LARGE SCALE GENOMIC DNA]</scope>
    <source>
        <strain evidence="2 3">DSM 14534</strain>
    </source>
</reference>
<dbReference type="Proteomes" id="UP000437824">
    <property type="component" value="Unassembled WGS sequence"/>
</dbReference>
<protein>
    <submittedName>
        <fullName evidence="2">DUF1700 domain-containing protein</fullName>
    </submittedName>
</protein>
<accession>A0A844GLL4</accession>
<dbReference type="AlphaFoldDB" id="A0A844GLL4"/>
<keyword evidence="1" id="KW-1133">Transmembrane helix</keyword>
<gene>
    <name evidence="2" type="ORF">GKZ57_10025</name>
</gene>
<dbReference type="RefSeq" id="WP_118510641.1">
    <property type="nucleotide sequence ID" value="NZ_WMBC01000007.1"/>
</dbReference>
<evidence type="ECO:0000313" key="3">
    <source>
        <dbReference type="Proteomes" id="UP000437824"/>
    </source>
</evidence>
<feature type="transmembrane region" description="Helical" evidence="1">
    <location>
        <begin position="107"/>
        <end position="140"/>
    </location>
</feature>
<keyword evidence="1" id="KW-0812">Transmembrane</keyword>